<gene>
    <name evidence="2" type="ORF">B0A48_14490</name>
</gene>
<dbReference type="Gene3D" id="1.20.1280.50">
    <property type="match status" value="1"/>
</dbReference>
<dbReference type="OrthoDB" id="3634462at2759"/>
<keyword evidence="3" id="KW-1185">Reference proteome</keyword>
<dbReference type="EMBL" id="NAJO01000038">
    <property type="protein sequence ID" value="OQN99720.1"/>
    <property type="molecule type" value="Genomic_DNA"/>
</dbReference>
<dbReference type="InParanoid" id="A0A1V8SLA6"/>
<proteinExistence type="predicted"/>
<evidence type="ECO:0000313" key="3">
    <source>
        <dbReference type="Proteomes" id="UP000192596"/>
    </source>
</evidence>
<organism evidence="2 3">
    <name type="scientific">Cryoendolithus antarcticus</name>
    <dbReference type="NCBI Taxonomy" id="1507870"/>
    <lineage>
        <taxon>Eukaryota</taxon>
        <taxon>Fungi</taxon>
        <taxon>Dikarya</taxon>
        <taxon>Ascomycota</taxon>
        <taxon>Pezizomycotina</taxon>
        <taxon>Dothideomycetes</taxon>
        <taxon>Dothideomycetidae</taxon>
        <taxon>Cladosporiales</taxon>
        <taxon>Cladosporiaceae</taxon>
        <taxon>Cryoendolithus</taxon>
    </lineage>
</organism>
<dbReference type="SUPFAM" id="SSF81383">
    <property type="entry name" value="F-box domain"/>
    <property type="match status" value="1"/>
</dbReference>
<protein>
    <recommendedName>
        <fullName evidence="1">F-box domain-containing protein</fullName>
    </recommendedName>
</protein>
<dbReference type="Pfam" id="PF00646">
    <property type="entry name" value="F-box"/>
    <property type="match status" value="1"/>
</dbReference>
<evidence type="ECO:0000259" key="1">
    <source>
        <dbReference type="Pfam" id="PF00646"/>
    </source>
</evidence>
<feature type="domain" description="F-box" evidence="1">
    <location>
        <begin position="11"/>
        <end position="41"/>
    </location>
</feature>
<dbReference type="InterPro" id="IPR036047">
    <property type="entry name" value="F-box-like_dom_sf"/>
</dbReference>
<dbReference type="AlphaFoldDB" id="A0A1V8SLA6"/>
<evidence type="ECO:0000313" key="2">
    <source>
        <dbReference type="EMBL" id="OQN99720.1"/>
    </source>
</evidence>
<accession>A0A1V8SLA6</accession>
<sequence>MPQPTVFEITELLEMILLKLPHNGLMNAQKVCCQWRDTIQKSTRAQQKLFKISSQNTSVATESGTFGPYHGVTVYNNTYRENLDGQFPWNLEPNPEFGVAVPAQGYRLHPHFHCIFQQWIGGIPRFSMRPKIGYKSAWRSTLLLQPAMYRDLVISLGSVPDPTYWIVSVKHGEPLKLGDLYDTIEADTYILDCEHYQGGHLEWRFWIGYQRRTEIAVEAMAKMRDELAIFEVERAATEAIWAGNKLQRRIAKLAKQRGMD</sequence>
<reference evidence="3" key="1">
    <citation type="submission" date="2017-03" db="EMBL/GenBank/DDBJ databases">
        <title>Genomes of endolithic fungi from Antarctica.</title>
        <authorList>
            <person name="Coleine C."/>
            <person name="Masonjones S."/>
            <person name="Stajich J.E."/>
        </authorList>
    </citation>
    <scope>NUCLEOTIDE SEQUENCE [LARGE SCALE GENOMIC DNA]</scope>
    <source>
        <strain evidence="3">CCFEE 5527</strain>
    </source>
</reference>
<name>A0A1V8SLA6_9PEZI</name>
<dbReference type="Proteomes" id="UP000192596">
    <property type="component" value="Unassembled WGS sequence"/>
</dbReference>
<comment type="caution">
    <text evidence="2">The sequence shown here is derived from an EMBL/GenBank/DDBJ whole genome shotgun (WGS) entry which is preliminary data.</text>
</comment>
<dbReference type="InterPro" id="IPR001810">
    <property type="entry name" value="F-box_dom"/>
</dbReference>